<evidence type="ECO:0000256" key="2">
    <source>
        <dbReference type="ARBA" id="ARBA00022475"/>
    </source>
</evidence>
<dbReference type="SMART" id="SM00304">
    <property type="entry name" value="HAMP"/>
    <property type="match status" value="3"/>
</dbReference>
<dbReference type="InterPro" id="IPR004090">
    <property type="entry name" value="Chemotax_Me-accpt_rcpt"/>
</dbReference>
<evidence type="ECO:0000256" key="4">
    <source>
        <dbReference type="ARBA" id="ARBA00022989"/>
    </source>
</evidence>
<keyword evidence="5 9" id="KW-0472">Membrane</keyword>
<evidence type="ECO:0000256" key="5">
    <source>
        <dbReference type="ARBA" id="ARBA00023136"/>
    </source>
</evidence>
<dbReference type="InterPro" id="IPR004089">
    <property type="entry name" value="MCPsignal_dom"/>
</dbReference>
<dbReference type="SUPFAM" id="SSF58104">
    <property type="entry name" value="Methyl-accepting chemotaxis protein (MCP) signaling domain"/>
    <property type="match status" value="1"/>
</dbReference>
<feature type="domain" description="HAMP" evidence="11">
    <location>
        <begin position="209"/>
        <end position="261"/>
    </location>
</feature>
<name>A0A9E7CR34_ALIAG</name>
<evidence type="ECO:0000256" key="8">
    <source>
        <dbReference type="PROSITE-ProRule" id="PRU00284"/>
    </source>
</evidence>
<organism evidence="12 13">
    <name type="scientific">Alicyclobacillus acidoterrestris (strain ATCC 49025 / DSM 3922 / CIP 106132 / NCIMB 13137 / GD3B)</name>
    <dbReference type="NCBI Taxonomy" id="1356854"/>
    <lineage>
        <taxon>Bacteria</taxon>
        <taxon>Bacillati</taxon>
        <taxon>Bacillota</taxon>
        <taxon>Bacilli</taxon>
        <taxon>Bacillales</taxon>
        <taxon>Alicyclobacillaceae</taxon>
        <taxon>Alicyclobacillus</taxon>
    </lineage>
</organism>
<dbReference type="AlphaFoldDB" id="A0A9E7CR34"/>
<dbReference type="CDD" id="cd11386">
    <property type="entry name" value="MCP_signal"/>
    <property type="match status" value="1"/>
</dbReference>
<dbReference type="GO" id="GO:0006935">
    <property type="term" value="P:chemotaxis"/>
    <property type="evidence" value="ECO:0007669"/>
    <property type="project" value="InterPro"/>
</dbReference>
<reference evidence="13" key="1">
    <citation type="journal article" date="2022" name="G3 (Bethesda)">
        <title>Unveiling the complete genome sequence of Alicyclobacillus acidoterrestris DSM 3922T, a taint-producing strain.</title>
        <authorList>
            <person name="Leonardo I.C."/>
            <person name="Barreto Crespo M.T."/>
            <person name="Gaspar F.B."/>
        </authorList>
    </citation>
    <scope>NUCLEOTIDE SEQUENCE [LARGE SCALE GENOMIC DNA]</scope>
    <source>
        <strain evidence="13">DSM 3922</strain>
    </source>
</reference>
<dbReference type="Pfam" id="PF17202">
    <property type="entry name" value="sCache_3_3"/>
    <property type="match status" value="1"/>
</dbReference>
<accession>A0A9E7CR34</accession>
<dbReference type="RefSeq" id="WP_051189608.1">
    <property type="nucleotide sequence ID" value="NZ_AURB01000172.1"/>
</dbReference>
<feature type="transmembrane region" description="Helical" evidence="9">
    <location>
        <begin position="12"/>
        <end position="32"/>
    </location>
</feature>
<evidence type="ECO:0000256" key="3">
    <source>
        <dbReference type="ARBA" id="ARBA00022692"/>
    </source>
</evidence>
<keyword evidence="3 9" id="KW-0812">Transmembrane</keyword>
<evidence type="ECO:0000313" key="13">
    <source>
        <dbReference type="Proteomes" id="UP000829401"/>
    </source>
</evidence>
<dbReference type="Pfam" id="PF00672">
    <property type="entry name" value="HAMP"/>
    <property type="match status" value="1"/>
</dbReference>
<keyword evidence="2" id="KW-1003">Cell membrane</keyword>
<evidence type="ECO:0000313" key="12">
    <source>
        <dbReference type="EMBL" id="UNO49104.1"/>
    </source>
</evidence>
<sequence>MGFVKHLKIGTKVNALVVSIILAIAIVVSLVAKFQITDGMDSVFENRLHSDIAMSYDYLNQKYPGDWRIQDGQLYKGSQKISGGDNTVVDKVGKDTGDAVTIFQGDTRVSTNVMENGRRAIGTTAATNVADTVLKHGQAYAGIANIEGQKYLTNYDPIRNTNGQVIGMWFVGTPVASINHIVTTVLTVILIALGIVTVLSIVAVLWFTNGLKKRLQGIGRALGEAGTGNFTVTLADNSNDEIGQLTQNYNQMKSSLHQLFQNVSQASHQVAASAEELTASAEQSSKAAEQVAVAVQNVAAGSEQQAQSADETAHTLNRIAASVQQMSASAEEVAASSEKASDLANKGNNDVQIAVAHINAIGSTMDNLVQKVNVLSAHSQEIEKITNVITDIASQTNLLALNAAIEAARAGEHGQGFAVVALEVRKLAEKSGTSADEIKQVIGKIQSEIENVTVNVFEGTQTVTTGIESVEGAGKSFADIYAAVNTVRDQIREVAAGVKEMATNTEQIVRSVDIIASAAENASAETQNASAATEEQLATMEEIAAALNHLAEMAETLQAYIGRFNI</sequence>
<evidence type="ECO:0000259" key="11">
    <source>
        <dbReference type="PROSITE" id="PS50885"/>
    </source>
</evidence>
<keyword evidence="6 8" id="KW-0807">Transducer</keyword>
<evidence type="ECO:0000256" key="6">
    <source>
        <dbReference type="ARBA" id="ARBA00023224"/>
    </source>
</evidence>
<dbReference type="PROSITE" id="PS50885">
    <property type="entry name" value="HAMP"/>
    <property type="match status" value="1"/>
</dbReference>
<dbReference type="PRINTS" id="PR00260">
    <property type="entry name" value="CHEMTRNSDUCR"/>
</dbReference>
<dbReference type="OrthoDB" id="2379189at2"/>
<dbReference type="CDD" id="cd06225">
    <property type="entry name" value="HAMP"/>
    <property type="match status" value="1"/>
</dbReference>
<evidence type="ECO:0000256" key="7">
    <source>
        <dbReference type="ARBA" id="ARBA00029447"/>
    </source>
</evidence>
<evidence type="ECO:0000259" key="10">
    <source>
        <dbReference type="PROSITE" id="PS50111"/>
    </source>
</evidence>
<dbReference type="GO" id="GO:0004888">
    <property type="term" value="F:transmembrane signaling receptor activity"/>
    <property type="evidence" value="ECO:0007669"/>
    <property type="project" value="InterPro"/>
</dbReference>
<comment type="similarity">
    <text evidence="7">Belongs to the methyl-accepting chemotaxis (MCP) protein family.</text>
</comment>
<dbReference type="PANTHER" id="PTHR32089">
    <property type="entry name" value="METHYL-ACCEPTING CHEMOTAXIS PROTEIN MCPB"/>
    <property type="match status" value="1"/>
</dbReference>
<dbReference type="InterPro" id="IPR029151">
    <property type="entry name" value="Sensor-like_sf"/>
</dbReference>
<proteinExistence type="inferred from homology"/>
<dbReference type="Gene3D" id="1.10.287.950">
    <property type="entry name" value="Methyl-accepting chemotaxis protein"/>
    <property type="match status" value="1"/>
</dbReference>
<dbReference type="GO" id="GO:0005886">
    <property type="term" value="C:plasma membrane"/>
    <property type="evidence" value="ECO:0007669"/>
    <property type="project" value="UniProtKB-SubCell"/>
</dbReference>
<dbReference type="InterPro" id="IPR033463">
    <property type="entry name" value="sCache_3"/>
</dbReference>
<dbReference type="GO" id="GO:0007165">
    <property type="term" value="P:signal transduction"/>
    <property type="evidence" value="ECO:0007669"/>
    <property type="project" value="UniProtKB-KW"/>
</dbReference>
<feature type="domain" description="Methyl-accepting transducer" evidence="10">
    <location>
        <begin position="280"/>
        <end position="516"/>
    </location>
</feature>
<evidence type="ECO:0000256" key="1">
    <source>
        <dbReference type="ARBA" id="ARBA00004651"/>
    </source>
</evidence>
<gene>
    <name evidence="12" type="ORF">K1I37_00615</name>
</gene>
<dbReference type="PROSITE" id="PS50111">
    <property type="entry name" value="CHEMOTAXIS_TRANSDUC_2"/>
    <property type="match status" value="1"/>
</dbReference>
<dbReference type="PANTHER" id="PTHR32089:SF112">
    <property type="entry name" value="LYSOZYME-LIKE PROTEIN-RELATED"/>
    <property type="match status" value="1"/>
</dbReference>
<comment type="subcellular location">
    <subcellularLocation>
        <location evidence="1">Cell membrane</location>
        <topology evidence="1">Multi-pass membrane protein</topology>
    </subcellularLocation>
</comment>
<protein>
    <submittedName>
        <fullName evidence="12">Methyl-accepting chemotaxis protein</fullName>
    </submittedName>
</protein>
<dbReference type="Pfam" id="PF00015">
    <property type="entry name" value="MCPsignal"/>
    <property type="match status" value="1"/>
</dbReference>
<dbReference type="EMBL" id="CP080467">
    <property type="protein sequence ID" value="UNO49104.1"/>
    <property type="molecule type" value="Genomic_DNA"/>
</dbReference>
<keyword evidence="4 9" id="KW-1133">Transmembrane helix</keyword>
<keyword evidence="13" id="KW-1185">Reference proteome</keyword>
<dbReference type="InterPro" id="IPR003660">
    <property type="entry name" value="HAMP_dom"/>
</dbReference>
<feature type="transmembrane region" description="Helical" evidence="9">
    <location>
        <begin position="185"/>
        <end position="207"/>
    </location>
</feature>
<dbReference type="SMART" id="SM00283">
    <property type="entry name" value="MA"/>
    <property type="match status" value="1"/>
</dbReference>
<dbReference type="KEGG" id="aaco:K1I37_00615"/>
<dbReference type="SUPFAM" id="SSF103190">
    <property type="entry name" value="Sensory domain-like"/>
    <property type="match status" value="1"/>
</dbReference>
<dbReference type="Proteomes" id="UP000829401">
    <property type="component" value="Chromosome"/>
</dbReference>
<evidence type="ECO:0000256" key="9">
    <source>
        <dbReference type="SAM" id="Phobius"/>
    </source>
</evidence>
<dbReference type="Gene3D" id="6.10.340.10">
    <property type="match status" value="1"/>
</dbReference>